<dbReference type="SUPFAM" id="SSF53474">
    <property type="entry name" value="alpha/beta-Hydrolases"/>
    <property type="match status" value="1"/>
</dbReference>
<dbReference type="GO" id="GO:0032259">
    <property type="term" value="P:methylation"/>
    <property type="evidence" value="ECO:0007669"/>
    <property type="project" value="UniProtKB-KW"/>
</dbReference>
<evidence type="ECO:0000313" key="4">
    <source>
        <dbReference type="Proteomes" id="UP000518288"/>
    </source>
</evidence>
<keyword evidence="3" id="KW-0489">Methyltransferase</keyword>
<dbReference type="Proteomes" id="UP000518288">
    <property type="component" value="Unassembled WGS sequence"/>
</dbReference>
<dbReference type="InterPro" id="IPR029058">
    <property type="entry name" value="AB_hydrolase_fold"/>
</dbReference>
<evidence type="ECO:0000313" key="3">
    <source>
        <dbReference type="EMBL" id="NYG34739.1"/>
    </source>
</evidence>
<dbReference type="InterPro" id="IPR022744">
    <property type="entry name" value="MeTrfase_dom_put"/>
</dbReference>
<reference evidence="3 4" key="1">
    <citation type="submission" date="2020-07" db="EMBL/GenBank/DDBJ databases">
        <title>Genomic Encyclopedia of Archaeal and Bacterial Type Strains, Phase II (KMG-II): from individual species to whole genera.</title>
        <authorList>
            <person name="Goeker M."/>
        </authorList>
    </citation>
    <scope>NUCLEOTIDE SEQUENCE [LARGE SCALE GENOMIC DNA]</scope>
    <source>
        <strain evidence="3 4">DSM 21226</strain>
    </source>
</reference>
<feature type="domain" description="Serine aminopeptidase S33" evidence="1">
    <location>
        <begin position="44"/>
        <end position="279"/>
    </location>
</feature>
<gene>
    <name evidence="3" type="ORF">BDD16_003725</name>
</gene>
<dbReference type="InterPro" id="IPR029063">
    <property type="entry name" value="SAM-dependent_MTases_sf"/>
</dbReference>
<feature type="domain" description="Methyltransferase" evidence="2">
    <location>
        <begin position="291"/>
        <end position="596"/>
    </location>
</feature>
<dbReference type="GO" id="GO:0008168">
    <property type="term" value="F:methyltransferase activity"/>
    <property type="evidence" value="ECO:0007669"/>
    <property type="project" value="UniProtKB-KW"/>
</dbReference>
<dbReference type="Pfam" id="PF12146">
    <property type="entry name" value="Hydrolase_4"/>
    <property type="match status" value="1"/>
</dbReference>
<dbReference type="CDD" id="cd02440">
    <property type="entry name" value="AdoMet_MTases"/>
    <property type="match status" value="1"/>
</dbReference>
<keyword evidence="4" id="KW-1185">Reference proteome</keyword>
<dbReference type="InterPro" id="IPR022742">
    <property type="entry name" value="Hydrolase_4"/>
</dbReference>
<keyword evidence="3" id="KW-0378">Hydrolase</keyword>
<name>A0A7Y9UDM9_9BURK</name>
<dbReference type="AlphaFoldDB" id="A0A7Y9UDM9"/>
<accession>A0A7Y9UDM9</accession>
<evidence type="ECO:0000259" key="2">
    <source>
        <dbReference type="Pfam" id="PF12147"/>
    </source>
</evidence>
<sequence length="608" mass="67689">MTTTTDTAHDPWIRSESGFETFDQTRLFYRCWQPRDTYRTAASPPLRVLIFLHRGHEHSGRIEPLVEQFAGLRDWAFAWDARGHGHSPGERGAAPDFESLVQDFHWFIRHLRQVHGFAPEDMVVIANSVGAVIAATWIHDHAPHIRGVVMAAAAFQIKLYVPLAKPALRLALGFKPDLAVTSYIRPSMLTHSHEQARAYAADPLIARRISARVLLGLADTAKRIVADAFAIDVPVLMLVAEKDYVVHAAPQQLFFERLGSRHKRLLVLKDCFHAVFYEQGPPMDEAIQATRQFIDGCFGHPIAAVEEHLDGDRNSRSAAQFGHLQRGTLGTALERAANTVQRQMLQWLGPLSNGMQIGLTQGFDSGASLDYVYRNEAGGRFGIGKFIDQGYLQAIGWRGIRLRKQHLQQALSELIATHPANLPLRILDVAAGGGRYVLETAKRFQDRPMHITLRDYAQANLDAARQLAEALALNHTVEYECRDAFSPDSYPIDESQFDIVIVSGLYELFAENAPVLASLQGIQRQLRPGGHLVYTGQPWHPQLLMIAQTLNNHRGEPWLMRPRPQAELDALVASIDCRKTQSLIGLAGIFTVSVARHEPPPAKPVAAG</sequence>
<comment type="caution">
    <text evidence="3">The sequence shown here is derived from an EMBL/GenBank/DDBJ whole genome shotgun (WGS) entry which is preliminary data.</text>
</comment>
<protein>
    <submittedName>
        <fullName evidence="3">Alpha-beta hydrolase superfamily lysophospholipase/SAM-dependent methyltransferase</fullName>
    </submittedName>
</protein>
<dbReference type="Gene3D" id="3.40.50.150">
    <property type="entry name" value="Vaccinia Virus protein VP39"/>
    <property type="match status" value="1"/>
</dbReference>
<dbReference type="InterPro" id="IPR051044">
    <property type="entry name" value="MAG_DAG_Lipase"/>
</dbReference>
<dbReference type="GO" id="GO:0016787">
    <property type="term" value="F:hydrolase activity"/>
    <property type="evidence" value="ECO:0007669"/>
    <property type="project" value="UniProtKB-KW"/>
</dbReference>
<dbReference type="RefSeq" id="WP_179635344.1">
    <property type="nucleotide sequence ID" value="NZ_JACCFH010000001.1"/>
</dbReference>
<evidence type="ECO:0000259" key="1">
    <source>
        <dbReference type="Pfam" id="PF12146"/>
    </source>
</evidence>
<dbReference type="SUPFAM" id="SSF53335">
    <property type="entry name" value="S-adenosyl-L-methionine-dependent methyltransferases"/>
    <property type="match status" value="1"/>
</dbReference>
<dbReference type="Pfam" id="PF12147">
    <property type="entry name" value="Methyltransf_20"/>
    <property type="match status" value="1"/>
</dbReference>
<dbReference type="PANTHER" id="PTHR11614">
    <property type="entry name" value="PHOSPHOLIPASE-RELATED"/>
    <property type="match status" value="1"/>
</dbReference>
<keyword evidence="3" id="KW-0808">Transferase</keyword>
<organism evidence="3 4">
    <name type="scientific">Sphaerotilus montanus</name>
    <dbReference type="NCBI Taxonomy" id="522889"/>
    <lineage>
        <taxon>Bacteria</taxon>
        <taxon>Pseudomonadati</taxon>
        <taxon>Pseudomonadota</taxon>
        <taxon>Betaproteobacteria</taxon>
        <taxon>Burkholderiales</taxon>
        <taxon>Sphaerotilaceae</taxon>
        <taxon>Sphaerotilus</taxon>
    </lineage>
</organism>
<proteinExistence type="predicted"/>
<dbReference type="EMBL" id="JACCFH010000001">
    <property type="protein sequence ID" value="NYG34739.1"/>
    <property type="molecule type" value="Genomic_DNA"/>
</dbReference>
<dbReference type="Gene3D" id="3.40.50.1820">
    <property type="entry name" value="alpha/beta hydrolase"/>
    <property type="match status" value="1"/>
</dbReference>